<evidence type="ECO:0000256" key="1">
    <source>
        <dbReference type="SAM" id="Phobius"/>
    </source>
</evidence>
<keyword evidence="1" id="KW-0812">Transmembrane</keyword>
<sequence length="23" mass="2824">MTFMFIMLTVVYFLIPGYHYCFS</sequence>
<dbReference type="EMBL" id="GBRH01181860">
    <property type="protein sequence ID" value="JAE16036.1"/>
    <property type="molecule type" value="Transcribed_RNA"/>
</dbReference>
<proteinExistence type="predicted"/>
<keyword evidence="1" id="KW-0472">Membrane</keyword>
<name>A0A0A9G0G3_ARUDO</name>
<reference evidence="2" key="1">
    <citation type="submission" date="2014-09" db="EMBL/GenBank/DDBJ databases">
        <authorList>
            <person name="Magalhaes I.L.F."/>
            <person name="Oliveira U."/>
            <person name="Santos F.R."/>
            <person name="Vidigal T.H.D.A."/>
            <person name="Brescovit A.D."/>
            <person name="Santos A.J."/>
        </authorList>
    </citation>
    <scope>NUCLEOTIDE SEQUENCE</scope>
    <source>
        <tissue evidence="2">Shoot tissue taken approximately 20 cm above the soil surface</tissue>
    </source>
</reference>
<dbReference type="AlphaFoldDB" id="A0A0A9G0G3"/>
<keyword evidence="1" id="KW-1133">Transmembrane helix</keyword>
<reference evidence="2" key="2">
    <citation type="journal article" date="2015" name="Data Brief">
        <title>Shoot transcriptome of the giant reed, Arundo donax.</title>
        <authorList>
            <person name="Barrero R.A."/>
            <person name="Guerrero F.D."/>
            <person name="Moolhuijzen P."/>
            <person name="Goolsby J.A."/>
            <person name="Tidwell J."/>
            <person name="Bellgard S.E."/>
            <person name="Bellgard M.I."/>
        </authorList>
    </citation>
    <scope>NUCLEOTIDE SEQUENCE</scope>
    <source>
        <tissue evidence="2">Shoot tissue taken approximately 20 cm above the soil surface</tissue>
    </source>
</reference>
<evidence type="ECO:0000313" key="2">
    <source>
        <dbReference type="EMBL" id="JAE16036.1"/>
    </source>
</evidence>
<accession>A0A0A9G0G3</accession>
<organism evidence="2">
    <name type="scientific">Arundo donax</name>
    <name type="common">Giant reed</name>
    <name type="synonym">Donax arundinaceus</name>
    <dbReference type="NCBI Taxonomy" id="35708"/>
    <lineage>
        <taxon>Eukaryota</taxon>
        <taxon>Viridiplantae</taxon>
        <taxon>Streptophyta</taxon>
        <taxon>Embryophyta</taxon>
        <taxon>Tracheophyta</taxon>
        <taxon>Spermatophyta</taxon>
        <taxon>Magnoliopsida</taxon>
        <taxon>Liliopsida</taxon>
        <taxon>Poales</taxon>
        <taxon>Poaceae</taxon>
        <taxon>PACMAD clade</taxon>
        <taxon>Arundinoideae</taxon>
        <taxon>Arundineae</taxon>
        <taxon>Arundo</taxon>
    </lineage>
</organism>
<protein>
    <submittedName>
        <fullName evidence="2">Uncharacterized protein</fullName>
    </submittedName>
</protein>
<feature type="transmembrane region" description="Helical" evidence="1">
    <location>
        <begin position="6"/>
        <end position="22"/>
    </location>
</feature>